<dbReference type="EMBL" id="CP054143">
    <property type="protein sequence ID" value="QKJ67898.1"/>
    <property type="molecule type" value="Genomic_DNA"/>
</dbReference>
<name>A0A6M8SV08_9NEIS</name>
<dbReference type="InterPro" id="IPR006190">
    <property type="entry name" value="SAF_AFP_Neu5Ac"/>
</dbReference>
<dbReference type="SUPFAM" id="SSF51269">
    <property type="entry name" value="AFP III-like domain"/>
    <property type="match status" value="1"/>
</dbReference>
<dbReference type="Pfam" id="PF08666">
    <property type="entry name" value="SAF"/>
    <property type="match status" value="1"/>
</dbReference>
<dbReference type="InterPro" id="IPR013132">
    <property type="entry name" value="PseI/NeuA/B-like_N"/>
</dbReference>
<organism evidence="2 3">
    <name type="scientific">Deefgea piscis</name>
    <dbReference type="NCBI Taxonomy" id="2739061"/>
    <lineage>
        <taxon>Bacteria</taxon>
        <taxon>Pseudomonadati</taxon>
        <taxon>Pseudomonadota</taxon>
        <taxon>Betaproteobacteria</taxon>
        <taxon>Neisseriales</taxon>
        <taxon>Chitinibacteraceae</taxon>
        <taxon>Deefgea</taxon>
    </lineage>
</organism>
<dbReference type="Gene3D" id="3.20.20.70">
    <property type="entry name" value="Aldolase class I"/>
    <property type="match status" value="1"/>
</dbReference>
<dbReference type="PANTHER" id="PTHR42966">
    <property type="entry name" value="N-ACETYLNEURAMINATE SYNTHASE"/>
    <property type="match status" value="1"/>
</dbReference>
<proteinExistence type="predicted"/>
<dbReference type="CDD" id="cd11615">
    <property type="entry name" value="SAF_NeuB_like"/>
    <property type="match status" value="1"/>
</dbReference>
<protein>
    <submittedName>
        <fullName evidence="2">N-acetylneuraminate synthase family protein</fullName>
    </submittedName>
</protein>
<feature type="domain" description="AFP-like" evidence="1">
    <location>
        <begin position="298"/>
        <end position="355"/>
    </location>
</feature>
<dbReference type="GO" id="GO:0047444">
    <property type="term" value="F:N-acylneuraminate-9-phosphate synthase activity"/>
    <property type="evidence" value="ECO:0007669"/>
    <property type="project" value="TreeGrafter"/>
</dbReference>
<dbReference type="RefSeq" id="WP_173534399.1">
    <property type="nucleotide sequence ID" value="NZ_CP054143.1"/>
</dbReference>
<gene>
    <name evidence="2" type="ORF">HQN60_14860</name>
</gene>
<dbReference type="SUPFAM" id="SSF51569">
    <property type="entry name" value="Aldolase"/>
    <property type="match status" value="1"/>
</dbReference>
<dbReference type="InterPro" id="IPR013974">
    <property type="entry name" value="SAF"/>
</dbReference>
<dbReference type="AlphaFoldDB" id="A0A6M8SV08"/>
<dbReference type="SMART" id="SM00858">
    <property type="entry name" value="SAF"/>
    <property type="match status" value="1"/>
</dbReference>
<evidence type="ECO:0000313" key="2">
    <source>
        <dbReference type="EMBL" id="QKJ67898.1"/>
    </source>
</evidence>
<accession>A0A6M8SV08</accession>
<evidence type="ECO:0000259" key="1">
    <source>
        <dbReference type="PROSITE" id="PS50844"/>
    </source>
</evidence>
<sequence length="355" mass="39505">MISEKNTIKIGEREVGPNCPPFCIAEVGINHNGNIDLAKAMIVAAKEAGADAVKFQTFRAEEFCGDPYQMFTYQSQGENITEPMLDMFKRHEFSDVQWLEIKKYCDEVGITFFSTPQNHSDLMLLLDIGVPAIKIGSDDLTNLQLLRKYAESKKPIILSCGMSDIAEVHQALDAIGWFAGYPLALLVCTSQYPTPSEDVNARRLIALKHAFPNIILGFSDHTQGVLASVVALTLGACIFEKHFTLSHDFVGPDHWFSEEPSELKCWIESIHTAYIMQGEQFVRPSAAELIMRTQARRSIVALENIQAGTILDEKNIGLRRPGDGLPPNFLELVIGKKARKSIQLGNKINIDDLLL</sequence>
<dbReference type="GO" id="GO:0016051">
    <property type="term" value="P:carbohydrate biosynthetic process"/>
    <property type="evidence" value="ECO:0007669"/>
    <property type="project" value="InterPro"/>
</dbReference>
<evidence type="ECO:0000313" key="3">
    <source>
        <dbReference type="Proteomes" id="UP000504844"/>
    </source>
</evidence>
<dbReference type="Gene3D" id="3.90.1210.10">
    <property type="entry name" value="Antifreeze-like/N-acetylneuraminic acid synthase C-terminal domain"/>
    <property type="match status" value="1"/>
</dbReference>
<reference evidence="2 3" key="1">
    <citation type="submission" date="2020-05" db="EMBL/GenBank/DDBJ databases">
        <title>Complete genome sequence of Deefgea sp. D17.</title>
        <authorList>
            <person name="Bae J.-W."/>
            <person name="Han J.E."/>
        </authorList>
    </citation>
    <scope>NUCLEOTIDE SEQUENCE [LARGE SCALE GENOMIC DNA]</scope>
    <source>
        <strain evidence="2 3">D17</strain>
    </source>
</reference>
<keyword evidence="3" id="KW-1185">Reference proteome</keyword>
<dbReference type="Pfam" id="PF03102">
    <property type="entry name" value="NeuB"/>
    <property type="match status" value="1"/>
</dbReference>
<dbReference type="InterPro" id="IPR057736">
    <property type="entry name" value="SAF_PseI/NeuA/NeuB"/>
</dbReference>
<dbReference type="KEGG" id="dee:HQN60_14860"/>
<dbReference type="InterPro" id="IPR036732">
    <property type="entry name" value="AFP_Neu5c_C_sf"/>
</dbReference>
<dbReference type="InterPro" id="IPR051690">
    <property type="entry name" value="PseI-like"/>
</dbReference>
<dbReference type="InterPro" id="IPR013785">
    <property type="entry name" value="Aldolase_TIM"/>
</dbReference>
<dbReference type="Proteomes" id="UP000504844">
    <property type="component" value="Chromosome"/>
</dbReference>
<dbReference type="PANTHER" id="PTHR42966:SF1">
    <property type="entry name" value="SIALIC ACID SYNTHASE"/>
    <property type="match status" value="1"/>
</dbReference>
<dbReference type="PROSITE" id="PS50844">
    <property type="entry name" value="AFP_LIKE"/>
    <property type="match status" value="1"/>
</dbReference>